<name>A0A4Z2H5K4_9TELE</name>
<comment type="caution">
    <text evidence="1">The sequence shown here is derived from an EMBL/GenBank/DDBJ whole genome shotgun (WGS) entry which is preliminary data.</text>
</comment>
<dbReference type="AlphaFoldDB" id="A0A4Z2H5K4"/>
<proteinExistence type="predicted"/>
<protein>
    <submittedName>
        <fullName evidence="1">Uncharacterized protein</fullName>
    </submittedName>
</protein>
<evidence type="ECO:0000313" key="2">
    <source>
        <dbReference type="Proteomes" id="UP000314294"/>
    </source>
</evidence>
<sequence length="95" mass="10653">MAPTASWRASPPSRCRAYIDLRPSSNTLEPRSCMFPGAMVVVETTWFFPVLLSCSTLISIANEQESGFEGKFTEELESGAELDEESQIQNYVYHI</sequence>
<dbReference type="Proteomes" id="UP000314294">
    <property type="component" value="Unassembled WGS sequence"/>
</dbReference>
<keyword evidence="2" id="KW-1185">Reference proteome</keyword>
<evidence type="ECO:0000313" key="1">
    <source>
        <dbReference type="EMBL" id="TNN61148.1"/>
    </source>
</evidence>
<accession>A0A4Z2H5K4</accession>
<gene>
    <name evidence="1" type="ORF">EYF80_028656</name>
</gene>
<reference evidence="1 2" key="1">
    <citation type="submission" date="2019-03" db="EMBL/GenBank/DDBJ databases">
        <title>First draft genome of Liparis tanakae, snailfish: a comprehensive survey of snailfish specific genes.</title>
        <authorList>
            <person name="Kim W."/>
            <person name="Song I."/>
            <person name="Jeong J.-H."/>
            <person name="Kim D."/>
            <person name="Kim S."/>
            <person name="Ryu S."/>
            <person name="Song J.Y."/>
            <person name="Lee S.K."/>
        </authorList>
    </citation>
    <scope>NUCLEOTIDE SEQUENCE [LARGE SCALE GENOMIC DNA]</scope>
    <source>
        <tissue evidence="1">Muscle</tissue>
    </source>
</reference>
<organism evidence="1 2">
    <name type="scientific">Liparis tanakae</name>
    <name type="common">Tanaka's snailfish</name>
    <dbReference type="NCBI Taxonomy" id="230148"/>
    <lineage>
        <taxon>Eukaryota</taxon>
        <taxon>Metazoa</taxon>
        <taxon>Chordata</taxon>
        <taxon>Craniata</taxon>
        <taxon>Vertebrata</taxon>
        <taxon>Euteleostomi</taxon>
        <taxon>Actinopterygii</taxon>
        <taxon>Neopterygii</taxon>
        <taxon>Teleostei</taxon>
        <taxon>Neoteleostei</taxon>
        <taxon>Acanthomorphata</taxon>
        <taxon>Eupercaria</taxon>
        <taxon>Perciformes</taxon>
        <taxon>Cottioidei</taxon>
        <taxon>Cottales</taxon>
        <taxon>Liparidae</taxon>
        <taxon>Liparis</taxon>
    </lineage>
</organism>
<dbReference type="EMBL" id="SRLO01000321">
    <property type="protein sequence ID" value="TNN61148.1"/>
    <property type="molecule type" value="Genomic_DNA"/>
</dbReference>